<keyword evidence="1" id="KW-1133">Transmembrane helix</keyword>
<dbReference type="Proteomes" id="UP000414364">
    <property type="component" value="Unassembled WGS sequence"/>
</dbReference>
<evidence type="ECO:0000259" key="2">
    <source>
        <dbReference type="Pfam" id="PF13240"/>
    </source>
</evidence>
<gene>
    <name evidence="4" type="ORF">FHL05_05840</name>
    <name evidence="3" type="ORF">FHL06_02845</name>
</gene>
<proteinExistence type="predicted"/>
<reference evidence="5 6" key="1">
    <citation type="journal article" date="2019" name="Syst. Appl. Microbiol.">
        <title>Polyphasic characterization of two novel Lactobacillus spp. isolated from blown salami packages: Description of Lactobacillus halodurans sp. nov. and Lactobacillus salsicarnum sp. nov.</title>
        <authorList>
            <person name="Schuster J.A."/>
            <person name="Klingl A."/>
            <person name="Vogel R.F."/>
            <person name="Ehrmann M.A."/>
        </authorList>
    </citation>
    <scope>NUCLEOTIDE SEQUENCE [LARGE SCALE GENOMIC DNA]</scope>
    <source>
        <strain evidence="4 5">TMW 1.1920</strain>
        <strain evidence="3 6">TMW 1.2172</strain>
    </source>
</reference>
<keyword evidence="5" id="KW-1185">Reference proteome</keyword>
<keyword evidence="1" id="KW-0812">Transmembrane</keyword>
<sequence length="227" mass="24982">MFCSNCGTKIPKGSKFCPKCGHKVGVAPTAQKSAPQKQTVANNKAVKTTRPKKKKGKLIALLCLAVVVIGAAFFAYRMVYYPKVVKAEVIKNGFVSQYRVDANVFSKKVIITPTKAEVSSLVFVTTQNDYSTHQIGAEERLAKLEKELPGNWTVQIVQNSYSNSPHLLWEYSKGEETVRYQNSNEFKSAKRAYLDAKAKKEESDGELNSAIQGAVVGGLIGSALDRW</sequence>
<feature type="domain" description="Zinc-ribbon" evidence="2">
    <location>
        <begin position="2"/>
        <end position="24"/>
    </location>
</feature>
<dbReference type="Pfam" id="PF13240">
    <property type="entry name" value="Zn_Ribbon_1"/>
    <property type="match status" value="1"/>
</dbReference>
<accession>A0A5P0ZMC8</accession>
<feature type="transmembrane region" description="Helical" evidence="1">
    <location>
        <begin position="58"/>
        <end position="76"/>
    </location>
</feature>
<dbReference type="EMBL" id="VDFP01000003">
    <property type="protein sequence ID" value="MQS75332.1"/>
    <property type="molecule type" value="Genomic_DNA"/>
</dbReference>
<evidence type="ECO:0000313" key="6">
    <source>
        <dbReference type="Proteomes" id="UP000414364"/>
    </source>
</evidence>
<comment type="caution">
    <text evidence="3">The sequence shown here is derived from an EMBL/GenBank/DDBJ whole genome shotgun (WGS) entry which is preliminary data.</text>
</comment>
<evidence type="ECO:0000313" key="3">
    <source>
        <dbReference type="EMBL" id="MQS75332.1"/>
    </source>
</evidence>
<evidence type="ECO:0000313" key="5">
    <source>
        <dbReference type="Proteomes" id="UP000371423"/>
    </source>
</evidence>
<evidence type="ECO:0000313" key="4">
    <source>
        <dbReference type="EMBL" id="MQS97409.1"/>
    </source>
</evidence>
<name>A0A5P0ZMC8_9LACO</name>
<dbReference type="OrthoDB" id="2289760at2"/>
<organism evidence="3 6">
    <name type="scientific">Companilactobacillus halodurans</name>
    <dbReference type="NCBI Taxonomy" id="2584183"/>
    <lineage>
        <taxon>Bacteria</taxon>
        <taxon>Bacillati</taxon>
        <taxon>Bacillota</taxon>
        <taxon>Bacilli</taxon>
        <taxon>Lactobacillales</taxon>
        <taxon>Lactobacillaceae</taxon>
        <taxon>Companilactobacillus</taxon>
    </lineage>
</organism>
<dbReference type="EMBL" id="VDFO01000018">
    <property type="protein sequence ID" value="MQS97409.1"/>
    <property type="molecule type" value="Genomic_DNA"/>
</dbReference>
<protein>
    <submittedName>
        <fullName evidence="3">Zinc-ribbon domain-containing protein</fullName>
    </submittedName>
</protein>
<dbReference type="RefSeq" id="WP_153384742.1">
    <property type="nucleotide sequence ID" value="NZ_VDFO01000018.1"/>
</dbReference>
<dbReference type="AlphaFoldDB" id="A0A5P0ZMC8"/>
<dbReference type="InterPro" id="IPR026870">
    <property type="entry name" value="Zinc_ribbon_dom"/>
</dbReference>
<keyword evidence="1" id="KW-0472">Membrane</keyword>
<dbReference type="Proteomes" id="UP000371423">
    <property type="component" value="Unassembled WGS sequence"/>
</dbReference>
<evidence type="ECO:0000256" key="1">
    <source>
        <dbReference type="SAM" id="Phobius"/>
    </source>
</evidence>